<dbReference type="Proteomes" id="UP000092321">
    <property type="component" value="Unassembled WGS sequence"/>
</dbReference>
<dbReference type="GO" id="GO:0016791">
    <property type="term" value="F:phosphatase activity"/>
    <property type="evidence" value="ECO:0007669"/>
    <property type="project" value="TreeGrafter"/>
</dbReference>
<accession>A0A1B7TFE4</accession>
<dbReference type="OrthoDB" id="6375174at2759"/>
<comment type="subcellular location">
    <subcellularLocation>
        <location evidence="1">Cytoplasm</location>
    </subcellularLocation>
</comment>
<dbReference type="EMBL" id="LXPE01000008">
    <property type="protein sequence ID" value="OBA27444.1"/>
    <property type="molecule type" value="Genomic_DNA"/>
</dbReference>
<gene>
    <name evidence="5" type="ORF">HANVADRAFT_23180</name>
</gene>
<dbReference type="Gene3D" id="3.90.190.10">
    <property type="entry name" value="Protein tyrosine phosphatase superfamily"/>
    <property type="match status" value="1"/>
</dbReference>
<comment type="caution">
    <text evidence="5">The sequence shown here is derived from an EMBL/GenBank/DDBJ whole genome shotgun (WGS) entry which is preliminary data.</text>
</comment>
<feature type="non-terminal residue" evidence="5">
    <location>
        <position position="150"/>
    </location>
</feature>
<reference evidence="6" key="1">
    <citation type="journal article" date="2016" name="Proc. Natl. Acad. Sci. U.S.A.">
        <title>Comparative genomics of biotechnologically important yeasts.</title>
        <authorList>
            <person name="Riley R."/>
            <person name="Haridas S."/>
            <person name="Wolfe K.H."/>
            <person name="Lopes M.R."/>
            <person name="Hittinger C.T."/>
            <person name="Goeker M."/>
            <person name="Salamov A.A."/>
            <person name="Wisecaver J.H."/>
            <person name="Long T.M."/>
            <person name="Calvey C.H."/>
            <person name="Aerts A.L."/>
            <person name="Barry K.W."/>
            <person name="Choi C."/>
            <person name="Clum A."/>
            <person name="Coughlan A.Y."/>
            <person name="Deshpande S."/>
            <person name="Douglass A.P."/>
            <person name="Hanson S.J."/>
            <person name="Klenk H.-P."/>
            <person name="LaButti K.M."/>
            <person name="Lapidus A."/>
            <person name="Lindquist E.A."/>
            <person name="Lipzen A.M."/>
            <person name="Meier-Kolthoff J.P."/>
            <person name="Ohm R.A."/>
            <person name="Otillar R.P."/>
            <person name="Pangilinan J.L."/>
            <person name="Peng Y."/>
            <person name="Rokas A."/>
            <person name="Rosa C.A."/>
            <person name="Scheuner C."/>
            <person name="Sibirny A.A."/>
            <person name="Slot J.C."/>
            <person name="Stielow J.B."/>
            <person name="Sun H."/>
            <person name="Kurtzman C.P."/>
            <person name="Blackwell M."/>
            <person name="Grigoriev I.V."/>
            <person name="Jeffries T.W."/>
        </authorList>
    </citation>
    <scope>NUCLEOTIDE SEQUENCE [LARGE SCALE GENOMIC DNA]</scope>
    <source>
        <strain evidence="6">NRRL Y-1626</strain>
    </source>
</reference>
<dbReference type="GO" id="GO:0005737">
    <property type="term" value="C:cytoplasm"/>
    <property type="evidence" value="ECO:0007669"/>
    <property type="project" value="UniProtKB-SubCell"/>
</dbReference>
<comment type="similarity">
    <text evidence="2">Belongs to the protein-tyrosine phosphatase family.</text>
</comment>
<dbReference type="PANTHER" id="PTHR31126:SF70">
    <property type="entry name" value="PROTEIN OCA4"/>
    <property type="match status" value="1"/>
</dbReference>
<organism evidence="5 6">
    <name type="scientific">Hanseniaspora valbyensis NRRL Y-1626</name>
    <dbReference type="NCBI Taxonomy" id="766949"/>
    <lineage>
        <taxon>Eukaryota</taxon>
        <taxon>Fungi</taxon>
        <taxon>Dikarya</taxon>
        <taxon>Ascomycota</taxon>
        <taxon>Saccharomycotina</taxon>
        <taxon>Saccharomycetes</taxon>
        <taxon>Saccharomycodales</taxon>
        <taxon>Saccharomycodaceae</taxon>
        <taxon>Hanseniaspora</taxon>
    </lineage>
</organism>
<dbReference type="PANTHER" id="PTHR31126">
    <property type="entry name" value="TYROSINE-PROTEIN PHOSPHATASE"/>
    <property type="match status" value="1"/>
</dbReference>
<dbReference type="InterPro" id="IPR029021">
    <property type="entry name" value="Prot-tyrosine_phosphatase-like"/>
</dbReference>
<sequence length="150" mass="17535">MLVPPVNFGIVEENLYRCSKLETLNLSFIENLGLKLIIFLMTEEPSRIFKEFMKSMQIEWIYISNTAYGASNSLFLIHPKVIHQVFNLILDKSNNNILLVDKTALLVGMLRKIQKWQLSSIIDEYRMITGKHKSYNAECFLEFVKIEIMQ</sequence>
<dbReference type="SUPFAM" id="SSF52799">
    <property type="entry name" value="(Phosphotyrosine protein) phosphatases II"/>
    <property type="match status" value="1"/>
</dbReference>
<evidence type="ECO:0000256" key="2">
    <source>
        <dbReference type="ARBA" id="ARBA00009580"/>
    </source>
</evidence>
<keyword evidence="3" id="KW-0963">Cytoplasm</keyword>
<evidence type="ECO:0000313" key="6">
    <source>
        <dbReference type="Proteomes" id="UP000092321"/>
    </source>
</evidence>
<evidence type="ECO:0000256" key="3">
    <source>
        <dbReference type="ARBA" id="ARBA00022490"/>
    </source>
</evidence>
<dbReference type="Pfam" id="PF03162">
    <property type="entry name" value="Y_phosphatase2"/>
    <property type="match status" value="1"/>
</dbReference>
<name>A0A1B7TFE4_9ASCO</name>
<keyword evidence="6" id="KW-1185">Reference proteome</keyword>
<dbReference type="AlphaFoldDB" id="A0A1B7TFE4"/>
<dbReference type="InterPro" id="IPR004861">
    <property type="entry name" value="Siw14-like"/>
</dbReference>
<evidence type="ECO:0000256" key="4">
    <source>
        <dbReference type="ARBA" id="ARBA00022801"/>
    </source>
</evidence>
<proteinExistence type="inferred from homology"/>
<evidence type="ECO:0000313" key="5">
    <source>
        <dbReference type="EMBL" id="OBA27444.1"/>
    </source>
</evidence>
<protein>
    <submittedName>
        <fullName evidence="5">Protein-tyrosine phosphatase</fullName>
    </submittedName>
</protein>
<keyword evidence="4" id="KW-0378">Hydrolase</keyword>
<evidence type="ECO:0000256" key="1">
    <source>
        <dbReference type="ARBA" id="ARBA00004496"/>
    </source>
</evidence>
<dbReference type="FunFam" id="3.90.190.10:FF:000035">
    <property type="entry name" value="Tyrosine phosphatase, putative"/>
    <property type="match status" value="1"/>
</dbReference>